<dbReference type="GO" id="GO:0005886">
    <property type="term" value="C:plasma membrane"/>
    <property type="evidence" value="ECO:0007669"/>
    <property type="project" value="UniProtKB-SubCell"/>
</dbReference>
<feature type="transmembrane region" description="Helical" evidence="7">
    <location>
        <begin position="322"/>
        <end position="344"/>
    </location>
</feature>
<feature type="transmembrane region" description="Helical" evidence="7">
    <location>
        <begin position="224"/>
        <end position="246"/>
    </location>
</feature>
<organism evidence="9 10">
    <name type="scientific">Isachenkonia alkalipeptolytica</name>
    <dbReference type="NCBI Taxonomy" id="2565777"/>
    <lineage>
        <taxon>Bacteria</taxon>
        <taxon>Bacillati</taxon>
        <taxon>Bacillota</taxon>
        <taxon>Clostridia</taxon>
        <taxon>Eubacteriales</taxon>
        <taxon>Clostridiaceae</taxon>
        <taxon>Isachenkonia</taxon>
    </lineage>
</organism>
<dbReference type="RefSeq" id="WP_160718233.1">
    <property type="nucleotide sequence ID" value="NZ_SUMG01000001.1"/>
</dbReference>
<dbReference type="EMBL" id="SUMG01000001">
    <property type="protein sequence ID" value="NBG86925.1"/>
    <property type="molecule type" value="Genomic_DNA"/>
</dbReference>
<comment type="caution">
    <text evidence="9">The sequence shown here is derived from an EMBL/GenBank/DDBJ whole genome shotgun (WGS) entry which is preliminary data.</text>
</comment>
<dbReference type="PANTHER" id="PTHR30294:SF29">
    <property type="entry name" value="MULTIDRUG ABC TRANSPORTER PERMEASE YBHS-RELATED"/>
    <property type="match status" value="1"/>
</dbReference>
<evidence type="ECO:0000256" key="3">
    <source>
        <dbReference type="ARBA" id="ARBA00022692"/>
    </source>
</evidence>
<evidence type="ECO:0000256" key="5">
    <source>
        <dbReference type="ARBA" id="ARBA00023136"/>
    </source>
</evidence>
<proteinExistence type="predicted"/>
<evidence type="ECO:0000256" key="7">
    <source>
        <dbReference type="SAM" id="Phobius"/>
    </source>
</evidence>
<dbReference type="Proteomes" id="UP000449710">
    <property type="component" value="Unassembled WGS sequence"/>
</dbReference>
<name>A0AA44BD89_9CLOT</name>
<evidence type="ECO:0000256" key="1">
    <source>
        <dbReference type="ARBA" id="ARBA00004651"/>
    </source>
</evidence>
<feature type="transmembrane region" description="Helical" evidence="7">
    <location>
        <begin position="299"/>
        <end position="316"/>
    </location>
</feature>
<feature type="coiled-coil region" evidence="6">
    <location>
        <begin position="62"/>
        <end position="96"/>
    </location>
</feature>
<feature type="transmembrane region" description="Helical" evidence="7">
    <location>
        <begin position="21"/>
        <end position="42"/>
    </location>
</feature>
<evidence type="ECO:0000313" key="9">
    <source>
        <dbReference type="EMBL" id="NBG86925.1"/>
    </source>
</evidence>
<dbReference type="GO" id="GO:0140359">
    <property type="term" value="F:ABC-type transporter activity"/>
    <property type="evidence" value="ECO:0007669"/>
    <property type="project" value="InterPro"/>
</dbReference>
<comment type="subcellular location">
    <subcellularLocation>
        <location evidence="1">Cell membrane</location>
        <topology evidence="1">Multi-pass membrane protein</topology>
    </subcellularLocation>
</comment>
<keyword evidence="6" id="KW-0175">Coiled coil</keyword>
<dbReference type="AlphaFoldDB" id="A0AA44BD89"/>
<feature type="domain" description="ABC-2 type transporter transmembrane" evidence="8">
    <location>
        <begin position="19"/>
        <end position="371"/>
    </location>
</feature>
<evidence type="ECO:0000256" key="6">
    <source>
        <dbReference type="SAM" id="Coils"/>
    </source>
</evidence>
<reference evidence="9 10" key="1">
    <citation type="submission" date="2019-04" db="EMBL/GenBank/DDBJ databases">
        <title>Isachenkonia alkalipeptolytica gen. nov. sp. nov. a new anaerobic, alkiliphilic organothrophic bacterium capable to reduce synthesized ferrihydrite isolated from a soda lake.</title>
        <authorList>
            <person name="Toshchakov S.V."/>
            <person name="Zavarzina D.G."/>
            <person name="Zhilina T.N."/>
            <person name="Kostrikina N.A."/>
            <person name="Kublanov I.V."/>
        </authorList>
    </citation>
    <scope>NUCLEOTIDE SEQUENCE [LARGE SCALE GENOMIC DNA]</scope>
    <source>
        <strain evidence="9 10">Z-1701</strain>
    </source>
</reference>
<dbReference type="InterPro" id="IPR013525">
    <property type="entry name" value="ABC2_TM"/>
</dbReference>
<keyword evidence="2" id="KW-1003">Cell membrane</keyword>
<keyword evidence="3 7" id="KW-0812">Transmembrane</keyword>
<evidence type="ECO:0000256" key="2">
    <source>
        <dbReference type="ARBA" id="ARBA00022475"/>
    </source>
</evidence>
<keyword evidence="10" id="KW-1185">Reference proteome</keyword>
<keyword evidence="4 7" id="KW-1133">Transmembrane helix</keyword>
<feature type="transmembrane region" description="Helical" evidence="7">
    <location>
        <begin position="353"/>
        <end position="372"/>
    </location>
</feature>
<protein>
    <submittedName>
        <fullName evidence="9">ABC transporter permease</fullName>
    </submittedName>
</protein>
<dbReference type="Pfam" id="PF12698">
    <property type="entry name" value="ABC2_membrane_3"/>
    <property type="match status" value="1"/>
</dbReference>
<evidence type="ECO:0000313" key="10">
    <source>
        <dbReference type="Proteomes" id="UP000449710"/>
    </source>
</evidence>
<dbReference type="PANTHER" id="PTHR30294">
    <property type="entry name" value="MEMBRANE COMPONENT OF ABC TRANSPORTER YHHJ-RELATED"/>
    <property type="match status" value="1"/>
</dbReference>
<evidence type="ECO:0000256" key="4">
    <source>
        <dbReference type="ARBA" id="ARBA00022989"/>
    </source>
</evidence>
<gene>
    <name evidence="9" type="ORF">ISALK_00280</name>
</gene>
<keyword evidence="5 7" id="KW-0472">Membrane</keyword>
<evidence type="ECO:0000259" key="8">
    <source>
        <dbReference type="Pfam" id="PF12698"/>
    </source>
</evidence>
<feature type="transmembrane region" description="Helical" evidence="7">
    <location>
        <begin position="174"/>
        <end position="195"/>
    </location>
</feature>
<accession>A0AA44BD89</accession>
<feature type="transmembrane region" description="Helical" evidence="7">
    <location>
        <begin position="266"/>
        <end position="287"/>
    </location>
</feature>
<sequence>MGQTFKVALWELKKNLTNKTFLISMALTPLIMIVFGALPTVLESLERNQMDYIYVVDEIGVYEALEGKVDQEQYQLENFEGDVDALEEKAIEEDRTSYIIIDEEGFQSHQFTLHSGDDSMIPLSGFQSALTETLQERKIDEAGIDREVATYITTDFSIQQTSLLEEDLDFLNRLIPGVFAGMILISVFISGTMTFQSATQEKRDKMTEVLLSSVSARDLMQGKIIGYFFLGLIQVGVWAGVGLLVATYYFDVPVLEYLFVSELPLMLLYALIGYLMFSALFVSMGATINDIYSAGNFQGVLFIIPMLPIFFIGAIIQNPHGIVAQVGSYFPLSTPGVMLFRLVIASRVPPGEIILSLGILVITTIFIMRLAGKIFKTALLMYGKNATPAEIFRWARQK</sequence>
<dbReference type="InterPro" id="IPR051449">
    <property type="entry name" value="ABC-2_transporter_component"/>
</dbReference>